<evidence type="ECO:0000256" key="1">
    <source>
        <dbReference type="SAM" id="MobiDB-lite"/>
    </source>
</evidence>
<feature type="region of interest" description="Disordered" evidence="1">
    <location>
        <begin position="1"/>
        <end position="46"/>
    </location>
</feature>
<accession>A0ABN8LGP5</accession>
<evidence type="ECO:0000313" key="3">
    <source>
        <dbReference type="EMBL" id="CAH3014723.1"/>
    </source>
</evidence>
<dbReference type="InterPro" id="IPR046815">
    <property type="entry name" value="P2RX7_C"/>
</dbReference>
<dbReference type="EMBL" id="CALNXI010000013">
    <property type="protein sequence ID" value="CAH3014723.1"/>
    <property type="molecule type" value="Genomic_DNA"/>
</dbReference>
<dbReference type="PANTHER" id="PTHR36981:SF1">
    <property type="entry name" value="P2X PURINORECEPTOR 7 INTRACELLULAR DOMAIN-CONTAINING PROTEIN"/>
    <property type="match status" value="1"/>
</dbReference>
<feature type="non-terminal residue" evidence="3">
    <location>
        <position position="1"/>
    </location>
</feature>
<dbReference type="Pfam" id="PF20478">
    <property type="entry name" value="P2RX7_C"/>
    <property type="match status" value="1"/>
</dbReference>
<dbReference type="PANTHER" id="PTHR36981">
    <property type="entry name" value="ZGC:195170"/>
    <property type="match status" value="1"/>
</dbReference>
<evidence type="ECO:0000259" key="2">
    <source>
        <dbReference type="Pfam" id="PF20478"/>
    </source>
</evidence>
<sequence>DVVETSEPSEDTGPRPYRYEPRRVQRDDGQQQQQSREDETESQTDRLGNTDWCGMCQMMPSVPENVCCHERGQIWQKIEEQTEVQMSCITEHPGFQSTCLDVRVLETAYYAYRQQHDTDSHRGHDYIFIPTFFLSFVSRKFRYIAYRQLVRWCWGYLGRKVRVALPSCAVNKIRQRFPADFGTSYIGLQPPNLQ</sequence>
<feature type="domain" description="P2X purinoreceptor 7 intracellular" evidence="2">
    <location>
        <begin position="138"/>
        <end position="188"/>
    </location>
</feature>
<name>A0ABN8LGP5_9CNID</name>
<feature type="compositionally biased region" description="Acidic residues" evidence="1">
    <location>
        <begin position="1"/>
        <end position="10"/>
    </location>
</feature>
<gene>
    <name evidence="3" type="ORF">PEVE_00004719</name>
</gene>
<organism evidence="3 4">
    <name type="scientific">Porites evermanni</name>
    <dbReference type="NCBI Taxonomy" id="104178"/>
    <lineage>
        <taxon>Eukaryota</taxon>
        <taxon>Metazoa</taxon>
        <taxon>Cnidaria</taxon>
        <taxon>Anthozoa</taxon>
        <taxon>Hexacorallia</taxon>
        <taxon>Scleractinia</taxon>
        <taxon>Fungiina</taxon>
        <taxon>Poritidae</taxon>
        <taxon>Porites</taxon>
    </lineage>
</organism>
<evidence type="ECO:0000313" key="4">
    <source>
        <dbReference type="Proteomes" id="UP001159427"/>
    </source>
</evidence>
<proteinExistence type="predicted"/>
<keyword evidence="4" id="KW-1185">Reference proteome</keyword>
<dbReference type="Proteomes" id="UP001159427">
    <property type="component" value="Unassembled WGS sequence"/>
</dbReference>
<reference evidence="3 4" key="1">
    <citation type="submission" date="2022-05" db="EMBL/GenBank/DDBJ databases">
        <authorList>
            <consortium name="Genoscope - CEA"/>
            <person name="William W."/>
        </authorList>
    </citation>
    <scope>NUCLEOTIDE SEQUENCE [LARGE SCALE GENOMIC DNA]</scope>
</reference>
<comment type="caution">
    <text evidence="3">The sequence shown here is derived from an EMBL/GenBank/DDBJ whole genome shotgun (WGS) entry which is preliminary data.</text>
</comment>
<feature type="compositionally biased region" description="Basic and acidic residues" evidence="1">
    <location>
        <begin position="17"/>
        <end position="29"/>
    </location>
</feature>
<protein>
    <recommendedName>
        <fullName evidence="2">P2X purinoreceptor 7 intracellular domain-containing protein</fullName>
    </recommendedName>
</protein>